<feature type="compositionally biased region" description="Acidic residues" evidence="1">
    <location>
        <begin position="154"/>
        <end position="196"/>
    </location>
</feature>
<dbReference type="InterPro" id="IPR040410">
    <property type="entry name" value="UPF0658_Golgi"/>
</dbReference>
<keyword evidence="4" id="KW-1185">Reference proteome</keyword>
<gene>
    <name evidence="3" type="ORF">EST38_g8745</name>
</gene>
<dbReference type="GO" id="GO:0005794">
    <property type="term" value="C:Golgi apparatus"/>
    <property type="evidence" value="ECO:0007669"/>
    <property type="project" value="TreeGrafter"/>
</dbReference>
<dbReference type="STRING" id="2316362.A0A4V1Q325"/>
<feature type="transmembrane region" description="Helical" evidence="2">
    <location>
        <begin position="475"/>
        <end position="495"/>
    </location>
</feature>
<dbReference type="PANTHER" id="PTHR34391:SF2">
    <property type="entry name" value="TRP C-TERMINAL DOMAIN-CONTAINING PROTEIN"/>
    <property type="match status" value="1"/>
</dbReference>
<dbReference type="Proteomes" id="UP000290288">
    <property type="component" value="Unassembled WGS sequence"/>
</dbReference>
<proteinExistence type="predicted"/>
<keyword evidence="2" id="KW-0472">Membrane</keyword>
<keyword evidence="2" id="KW-0812">Transmembrane</keyword>
<feature type="region of interest" description="Disordered" evidence="1">
    <location>
        <begin position="143"/>
        <end position="235"/>
    </location>
</feature>
<feature type="region of interest" description="Disordered" evidence="1">
    <location>
        <begin position="753"/>
        <end position="789"/>
    </location>
</feature>
<evidence type="ECO:0000313" key="4">
    <source>
        <dbReference type="Proteomes" id="UP000290288"/>
    </source>
</evidence>
<evidence type="ECO:0000313" key="3">
    <source>
        <dbReference type="EMBL" id="RXW17108.1"/>
    </source>
</evidence>
<dbReference type="PANTHER" id="PTHR34391">
    <property type="entry name" value="UPF0658 GOLGI APPARATUS MEMBRANE PROTEIN C1952.10C-RELATED"/>
    <property type="match status" value="1"/>
</dbReference>
<keyword evidence="2" id="KW-1133">Transmembrane helix</keyword>
<reference evidence="3 4" key="1">
    <citation type="submission" date="2019-01" db="EMBL/GenBank/DDBJ databases">
        <title>Draft genome sequence of Psathyrella aberdarensis IHI B618.</title>
        <authorList>
            <person name="Buettner E."/>
            <person name="Kellner H."/>
        </authorList>
    </citation>
    <scope>NUCLEOTIDE SEQUENCE [LARGE SCALE GENOMIC DNA]</scope>
    <source>
        <strain evidence="3 4">IHI B618</strain>
    </source>
</reference>
<dbReference type="OrthoDB" id="2684482at2759"/>
<feature type="compositionally biased region" description="Low complexity" evidence="1">
    <location>
        <begin position="197"/>
        <end position="226"/>
    </location>
</feature>
<feature type="region of interest" description="Disordered" evidence="1">
    <location>
        <begin position="664"/>
        <end position="702"/>
    </location>
</feature>
<sequence>MLQGRSRENARGSCLVLASSLWCYNKITLTRYTTLYFVFALLTRLVLCALQGVLLYDNTQAVNILTDVVDEAQVPPHIAMVMSDHLQVCQGIPDRRGSNCTAVLHFKDNEVVEVEEITSSSLIGGGQAQGGFALERRRFRKRQRTTRVHRQVVEEEDESTSSDEGEVSSDDEGGVSSSDEEGAESDDEGVDEDDEATSTSPVVTSTVTTATTTGTSLAAATPTSTGVPIPRPADDINLSGGSTGIVSLPLSCIYSLSWLEENLHDAQREDVATTFFNSGYSPSALSRYVWSFALTYRLILNESLPHLGAAFFGHVLGAAWATSRITSTKNLVAFYSGVIVDGLCRGYDVLGPWWSVRLQHTIPVVVLNGVSILALGFLSWKLLRVYARATFSRVGASPIIHRMYKLVLFFSVGLQLASFFTLVSATLWIAKIVQGSYAVFAEHRTLYLIGFVVVLVAEIPWLFLGWVCVRKECKIRFGVFLFLSAVLIAISSVLFSSNLYRCIFTSWSFFATVTVTAFVLLVLTAAMGVLCYFNYGKGLAHYLKVTDALEGSDFTPVYFPRGSDDEKGGLGESQLMSKYYETDIKINVVDDDIERNSTEKKQSQPPVSFSFATLRVNNGIGKKRGSSIYSNKTEGPIILSASPPLLSDLSSLTTYARTIKRLTRANGRKSKDQASLTEESSLGSPTASYEGSPVEGHPPLRVVNATPRQSTVVVKKPPRAAGAGIKPLITAGAADAQTVRIPSLNSVSTFRPFSGSASTVSPGSTRASSAGSLKNRVENRGGWGTKAPIEELPSIPTKF</sequence>
<name>A0A4V1Q325_9AGAR</name>
<feature type="compositionally biased region" description="Polar residues" evidence="1">
    <location>
        <begin position="673"/>
        <end position="689"/>
    </location>
</feature>
<dbReference type="AlphaFoldDB" id="A0A4V1Q325"/>
<feature type="transmembrane region" description="Helical" evidence="2">
    <location>
        <begin position="362"/>
        <end position="383"/>
    </location>
</feature>
<organism evidence="3 4">
    <name type="scientific">Candolleomyces aberdarensis</name>
    <dbReference type="NCBI Taxonomy" id="2316362"/>
    <lineage>
        <taxon>Eukaryota</taxon>
        <taxon>Fungi</taxon>
        <taxon>Dikarya</taxon>
        <taxon>Basidiomycota</taxon>
        <taxon>Agaricomycotina</taxon>
        <taxon>Agaricomycetes</taxon>
        <taxon>Agaricomycetidae</taxon>
        <taxon>Agaricales</taxon>
        <taxon>Agaricineae</taxon>
        <taxon>Psathyrellaceae</taxon>
        <taxon>Candolleomyces</taxon>
    </lineage>
</organism>
<feature type="transmembrane region" description="Helical" evidence="2">
    <location>
        <begin position="445"/>
        <end position="468"/>
    </location>
</feature>
<feature type="transmembrane region" description="Helical" evidence="2">
    <location>
        <begin position="507"/>
        <end position="535"/>
    </location>
</feature>
<evidence type="ECO:0000256" key="1">
    <source>
        <dbReference type="SAM" id="MobiDB-lite"/>
    </source>
</evidence>
<feature type="transmembrane region" description="Helical" evidence="2">
    <location>
        <begin position="404"/>
        <end position="430"/>
    </location>
</feature>
<protein>
    <submittedName>
        <fullName evidence="3">Uncharacterized protein</fullName>
    </submittedName>
</protein>
<feature type="transmembrane region" description="Helical" evidence="2">
    <location>
        <begin position="35"/>
        <end position="56"/>
    </location>
</feature>
<dbReference type="EMBL" id="SDEE01000371">
    <property type="protein sequence ID" value="RXW17108.1"/>
    <property type="molecule type" value="Genomic_DNA"/>
</dbReference>
<feature type="compositionally biased region" description="Polar residues" evidence="1">
    <location>
        <begin position="753"/>
        <end position="772"/>
    </location>
</feature>
<accession>A0A4V1Q325</accession>
<comment type="caution">
    <text evidence="3">The sequence shown here is derived from an EMBL/GenBank/DDBJ whole genome shotgun (WGS) entry which is preliminary data.</text>
</comment>
<evidence type="ECO:0000256" key="2">
    <source>
        <dbReference type="SAM" id="Phobius"/>
    </source>
</evidence>